<protein>
    <submittedName>
        <fullName evidence="1">Uncharacterized protein</fullName>
    </submittedName>
</protein>
<proteinExistence type="predicted"/>
<gene>
    <name evidence="1" type="ORF">RMR22_17835</name>
</gene>
<organism evidence="1">
    <name type="scientific">Agrobacterium rosae</name>
    <dbReference type="NCBI Taxonomy" id="1972867"/>
    <lineage>
        <taxon>Bacteria</taxon>
        <taxon>Pseudomonadati</taxon>
        <taxon>Pseudomonadota</taxon>
        <taxon>Alphaproteobacteria</taxon>
        <taxon>Hyphomicrobiales</taxon>
        <taxon>Rhizobiaceae</taxon>
        <taxon>Rhizobium/Agrobacterium group</taxon>
        <taxon>Agrobacterium</taxon>
    </lineage>
</organism>
<dbReference type="AlphaFoldDB" id="A0AAW9FMF5"/>
<sequence length="49" mass="5668">MTSQVTRQKHAEDRLAAALREFNDAIRDVHKSGLDVDISTLTRVGRWFR</sequence>
<comment type="caution">
    <text evidence="1">The sequence shown here is derived from an EMBL/GenBank/DDBJ whole genome shotgun (WGS) entry which is preliminary data.</text>
</comment>
<accession>A0AAW9FMF5</accession>
<name>A0AAW9FMF5_9HYPH</name>
<dbReference type="RefSeq" id="WP_320203028.1">
    <property type="nucleotide sequence ID" value="NZ_CP192782.1"/>
</dbReference>
<reference evidence="1" key="1">
    <citation type="journal article" date="2023" name="Phytobiomes J">
        <title>Deciphering the key players within the bacterial microbiota associated with aerial crown gall tumors on rhododendron: Insights into the gallobiome.</title>
        <authorList>
            <person name="Kuzmanovic N."/>
            <person name="Nesme J."/>
            <person name="Wolf J."/>
            <person name="Neumann-Schaal M."/>
            <person name="Petersen J."/>
            <person name="Fernandez-Gnecco G."/>
            <person name="Sproeer C."/>
            <person name="Bunk B."/>
            <person name="Overmann J."/>
            <person name="Sorensen S.J."/>
            <person name="Idczak E."/>
            <person name="Smalla K."/>
        </authorList>
    </citation>
    <scope>NUCLEOTIDE SEQUENCE</scope>
    <source>
        <strain evidence="1">Rho-11.1</strain>
    </source>
</reference>
<evidence type="ECO:0000313" key="1">
    <source>
        <dbReference type="EMBL" id="MDX8304120.1"/>
    </source>
</evidence>
<dbReference type="EMBL" id="JAVRAF010000005">
    <property type="protein sequence ID" value="MDX8304120.1"/>
    <property type="molecule type" value="Genomic_DNA"/>
</dbReference>